<feature type="transmembrane region" description="Helical" evidence="2">
    <location>
        <begin position="208"/>
        <end position="233"/>
    </location>
</feature>
<dbReference type="PANTHER" id="PTHR40465:SF1">
    <property type="entry name" value="DUF6534 DOMAIN-CONTAINING PROTEIN"/>
    <property type="match status" value="1"/>
</dbReference>
<feature type="transmembrane region" description="Helical" evidence="2">
    <location>
        <begin position="245"/>
        <end position="265"/>
    </location>
</feature>
<reference evidence="4 5" key="1">
    <citation type="journal article" date="2024" name="J Genomics">
        <title>Draft genome sequencing and assembly of Favolaschia claudopus CIRM-BRFM 2984 isolated from oak limbs.</title>
        <authorList>
            <person name="Navarro D."/>
            <person name="Drula E."/>
            <person name="Chaduli D."/>
            <person name="Cazenave R."/>
            <person name="Ahrendt S."/>
            <person name="Wang J."/>
            <person name="Lipzen A."/>
            <person name="Daum C."/>
            <person name="Barry K."/>
            <person name="Grigoriev I.V."/>
            <person name="Favel A."/>
            <person name="Rosso M.N."/>
            <person name="Martin F."/>
        </authorList>
    </citation>
    <scope>NUCLEOTIDE SEQUENCE [LARGE SCALE GENOMIC DNA]</scope>
    <source>
        <strain evidence="4 5">CIRM-BRFM 2984</strain>
    </source>
</reference>
<feature type="compositionally biased region" description="Low complexity" evidence="1">
    <location>
        <begin position="316"/>
        <end position="344"/>
    </location>
</feature>
<comment type="caution">
    <text evidence="4">The sequence shown here is derived from an EMBL/GenBank/DDBJ whole genome shotgun (WGS) entry which is preliminary data.</text>
</comment>
<protein>
    <recommendedName>
        <fullName evidence="3">DUF6534 domain-containing protein</fullName>
    </recommendedName>
</protein>
<keyword evidence="2" id="KW-0472">Membrane</keyword>
<feature type="transmembrane region" description="Helical" evidence="2">
    <location>
        <begin position="27"/>
        <end position="49"/>
    </location>
</feature>
<keyword evidence="2" id="KW-1133">Transmembrane helix</keyword>
<organism evidence="4 5">
    <name type="scientific">Favolaschia claudopus</name>
    <dbReference type="NCBI Taxonomy" id="2862362"/>
    <lineage>
        <taxon>Eukaryota</taxon>
        <taxon>Fungi</taxon>
        <taxon>Dikarya</taxon>
        <taxon>Basidiomycota</taxon>
        <taxon>Agaricomycotina</taxon>
        <taxon>Agaricomycetes</taxon>
        <taxon>Agaricomycetidae</taxon>
        <taxon>Agaricales</taxon>
        <taxon>Marasmiineae</taxon>
        <taxon>Mycenaceae</taxon>
        <taxon>Favolaschia</taxon>
    </lineage>
</organism>
<feature type="domain" description="DUF6534" evidence="3">
    <location>
        <begin position="198"/>
        <end position="269"/>
    </location>
</feature>
<evidence type="ECO:0000313" key="4">
    <source>
        <dbReference type="EMBL" id="KAK6977205.1"/>
    </source>
</evidence>
<dbReference type="AlphaFoldDB" id="A0AAV9ZBC9"/>
<feature type="compositionally biased region" description="Basic and acidic residues" evidence="1">
    <location>
        <begin position="354"/>
        <end position="371"/>
    </location>
</feature>
<feature type="transmembrane region" description="Helical" evidence="2">
    <location>
        <begin position="109"/>
        <end position="129"/>
    </location>
</feature>
<sequence>MTTTTSTPIGYEQILPALTKDDPQFGLIYYVLGGWLIGSSAVLFLEGILVTQVYNYVSWFRQESLRIDIAVGILFVLTVLKTIQSFAIVWINNIIYMRDPLGTVALNKLWYQIVNIPLGALIAGYAQLYYVYRLYKLSSRWWLTIPLVILILIGFAAAAVTVRVLGNSVRSTHWCTNRHLNHLPHPLLPPSPARQHALSRTRKLIGTLIRICFHTGVPVSIASLLMLICSQIGGPALKPQLTNSVILVLLDVVPIIYANCMLYILNTRRKLRRKDLRGHPSSFDRPSEITPPSGSQMRWGRPTTLELTVLSGSESMSASASGGMVMTGTGTGTRTGLESRTTGTNDDDTSAMHSDIHSETKKHASRDSIGI</sequence>
<keyword evidence="5" id="KW-1185">Reference proteome</keyword>
<feature type="region of interest" description="Disordered" evidence="1">
    <location>
        <begin position="276"/>
        <end position="298"/>
    </location>
</feature>
<dbReference type="InterPro" id="IPR045339">
    <property type="entry name" value="DUF6534"/>
</dbReference>
<feature type="transmembrane region" description="Helical" evidence="2">
    <location>
        <begin position="69"/>
        <end position="97"/>
    </location>
</feature>
<keyword evidence="2" id="KW-0812">Transmembrane</keyword>
<feature type="transmembrane region" description="Helical" evidence="2">
    <location>
        <begin position="141"/>
        <end position="162"/>
    </location>
</feature>
<evidence type="ECO:0000313" key="5">
    <source>
        <dbReference type="Proteomes" id="UP001362999"/>
    </source>
</evidence>
<dbReference type="Pfam" id="PF20152">
    <property type="entry name" value="DUF6534"/>
    <property type="match status" value="1"/>
</dbReference>
<gene>
    <name evidence="4" type="ORF">R3P38DRAFT_3125831</name>
</gene>
<dbReference type="EMBL" id="JAWWNJ010000171">
    <property type="protein sequence ID" value="KAK6977205.1"/>
    <property type="molecule type" value="Genomic_DNA"/>
</dbReference>
<dbReference type="PANTHER" id="PTHR40465">
    <property type="entry name" value="CHROMOSOME 1, WHOLE GENOME SHOTGUN SEQUENCE"/>
    <property type="match status" value="1"/>
</dbReference>
<evidence type="ECO:0000259" key="3">
    <source>
        <dbReference type="Pfam" id="PF20152"/>
    </source>
</evidence>
<evidence type="ECO:0000256" key="2">
    <source>
        <dbReference type="SAM" id="Phobius"/>
    </source>
</evidence>
<evidence type="ECO:0000256" key="1">
    <source>
        <dbReference type="SAM" id="MobiDB-lite"/>
    </source>
</evidence>
<dbReference type="Proteomes" id="UP001362999">
    <property type="component" value="Unassembled WGS sequence"/>
</dbReference>
<accession>A0AAV9ZBC9</accession>
<feature type="region of interest" description="Disordered" evidence="1">
    <location>
        <begin position="316"/>
        <end position="371"/>
    </location>
</feature>
<name>A0AAV9ZBC9_9AGAR</name>
<proteinExistence type="predicted"/>